<dbReference type="OrthoDB" id="3795724at2759"/>
<dbReference type="Proteomes" id="UP000481861">
    <property type="component" value="Unassembled WGS sequence"/>
</dbReference>
<name>A0A7C8MJN6_9PLEO</name>
<dbReference type="EMBL" id="JAADJZ010000005">
    <property type="protein sequence ID" value="KAF2874942.1"/>
    <property type="molecule type" value="Genomic_DNA"/>
</dbReference>
<dbReference type="AlphaFoldDB" id="A0A7C8MJN6"/>
<proteinExistence type="predicted"/>
<comment type="caution">
    <text evidence="1">The sequence shown here is derived from an EMBL/GenBank/DDBJ whole genome shotgun (WGS) entry which is preliminary data.</text>
</comment>
<gene>
    <name evidence="1" type="ORF">BDV95DRAFT_603723</name>
</gene>
<reference evidence="1 2" key="1">
    <citation type="submission" date="2020-01" db="EMBL/GenBank/DDBJ databases">
        <authorList>
            <consortium name="DOE Joint Genome Institute"/>
            <person name="Haridas S."/>
            <person name="Albert R."/>
            <person name="Binder M."/>
            <person name="Bloem J."/>
            <person name="Labutti K."/>
            <person name="Salamov A."/>
            <person name="Andreopoulos B."/>
            <person name="Baker S.E."/>
            <person name="Barry K."/>
            <person name="Bills G."/>
            <person name="Bluhm B.H."/>
            <person name="Cannon C."/>
            <person name="Castanera R."/>
            <person name="Culley D.E."/>
            <person name="Daum C."/>
            <person name="Ezra D."/>
            <person name="Gonzalez J.B."/>
            <person name="Henrissat B."/>
            <person name="Kuo A."/>
            <person name="Liang C."/>
            <person name="Lipzen A."/>
            <person name="Lutzoni F."/>
            <person name="Magnuson J."/>
            <person name="Mondo S."/>
            <person name="Nolan M."/>
            <person name="Ohm R."/>
            <person name="Pangilinan J."/>
            <person name="Park H.-J.H."/>
            <person name="Ramirez L."/>
            <person name="Alfaro M."/>
            <person name="Sun H."/>
            <person name="Tritt A."/>
            <person name="Yoshinaga Y."/>
            <person name="Zwiers L.-H.L."/>
            <person name="Turgeon B.G."/>
            <person name="Goodwin S.B."/>
            <person name="Spatafora J.W."/>
            <person name="Crous P.W."/>
            <person name="Grigoriev I.V."/>
        </authorList>
    </citation>
    <scope>NUCLEOTIDE SEQUENCE [LARGE SCALE GENOMIC DNA]</scope>
    <source>
        <strain evidence="1 2">CBS 611.86</strain>
    </source>
</reference>
<sequence length="154" mass="17646">MVVLIKPVPEDIRQSVKGAPVLTAATAKSSALTNSPHWDRLNLPRACRQIYAETASAYFETALLPFYTQVFSFDDPAELTRFLHVLVVKQAFLIRAIEIRADTFAARGEPVPWVRMANLRRVCVRKYLCITHWFMTNRLRAQTHNAKLEVVFED</sequence>
<evidence type="ECO:0000313" key="1">
    <source>
        <dbReference type="EMBL" id="KAF2874942.1"/>
    </source>
</evidence>
<keyword evidence="2" id="KW-1185">Reference proteome</keyword>
<accession>A0A7C8MJN6</accession>
<organism evidence="1 2">
    <name type="scientific">Massariosphaeria phaeospora</name>
    <dbReference type="NCBI Taxonomy" id="100035"/>
    <lineage>
        <taxon>Eukaryota</taxon>
        <taxon>Fungi</taxon>
        <taxon>Dikarya</taxon>
        <taxon>Ascomycota</taxon>
        <taxon>Pezizomycotina</taxon>
        <taxon>Dothideomycetes</taxon>
        <taxon>Pleosporomycetidae</taxon>
        <taxon>Pleosporales</taxon>
        <taxon>Pleosporales incertae sedis</taxon>
        <taxon>Massariosphaeria</taxon>
    </lineage>
</organism>
<evidence type="ECO:0000313" key="2">
    <source>
        <dbReference type="Proteomes" id="UP000481861"/>
    </source>
</evidence>
<protein>
    <submittedName>
        <fullName evidence="1">Uncharacterized protein</fullName>
    </submittedName>
</protein>